<dbReference type="InterPro" id="IPR050087">
    <property type="entry name" value="AON_synthase_class-II"/>
</dbReference>
<dbReference type="SUPFAM" id="SSF53383">
    <property type="entry name" value="PLP-dependent transferases"/>
    <property type="match status" value="1"/>
</dbReference>
<evidence type="ECO:0000256" key="1">
    <source>
        <dbReference type="ARBA" id="ARBA00001933"/>
    </source>
</evidence>
<reference evidence="4" key="1">
    <citation type="submission" date="2021-12" db="EMBL/GenBank/DDBJ databases">
        <title>Discovery of the Pendulisporaceae a myxobacterial family with distinct sporulation behavior and unique specialized metabolism.</title>
        <authorList>
            <person name="Garcia R."/>
            <person name="Popoff A."/>
            <person name="Bader C.D."/>
            <person name="Loehr J."/>
            <person name="Walesch S."/>
            <person name="Walt C."/>
            <person name="Boldt J."/>
            <person name="Bunk B."/>
            <person name="Haeckl F.J.F.P.J."/>
            <person name="Gunesch A.P."/>
            <person name="Birkelbach J."/>
            <person name="Nuebel U."/>
            <person name="Pietschmann T."/>
            <person name="Bach T."/>
            <person name="Mueller R."/>
        </authorList>
    </citation>
    <scope>NUCLEOTIDE SEQUENCE</scope>
    <source>
        <strain evidence="4">MSr11367</strain>
    </source>
</reference>
<organism evidence="4 5">
    <name type="scientific">Pendulispora rubella</name>
    <dbReference type="NCBI Taxonomy" id="2741070"/>
    <lineage>
        <taxon>Bacteria</taxon>
        <taxon>Pseudomonadati</taxon>
        <taxon>Myxococcota</taxon>
        <taxon>Myxococcia</taxon>
        <taxon>Myxococcales</taxon>
        <taxon>Sorangiineae</taxon>
        <taxon>Pendulisporaceae</taxon>
        <taxon>Pendulispora</taxon>
    </lineage>
</organism>
<dbReference type="InterPro" id="IPR015421">
    <property type="entry name" value="PyrdxlP-dep_Trfase_major"/>
</dbReference>
<keyword evidence="2" id="KW-0808">Transferase</keyword>
<dbReference type="Proteomes" id="UP001374803">
    <property type="component" value="Chromosome"/>
</dbReference>
<evidence type="ECO:0000313" key="4">
    <source>
        <dbReference type="EMBL" id="WXB09885.1"/>
    </source>
</evidence>
<dbReference type="GO" id="GO:0008483">
    <property type="term" value="F:transaminase activity"/>
    <property type="evidence" value="ECO:0007669"/>
    <property type="project" value="UniProtKB-KW"/>
</dbReference>
<gene>
    <name evidence="4" type="ORF">LVJ94_21985</name>
</gene>
<evidence type="ECO:0000256" key="2">
    <source>
        <dbReference type="ARBA" id="ARBA00022679"/>
    </source>
</evidence>
<keyword evidence="5" id="KW-1185">Reference proteome</keyword>
<comment type="cofactor">
    <cofactor evidence="1">
        <name>pyridoxal 5'-phosphate</name>
        <dbReference type="ChEBI" id="CHEBI:597326"/>
    </cofactor>
</comment>
<evidence type="ECO:0000313" key="5">
    <source>
        <dbReference type="Proteomes" id="UP001374803"/>
    </source>
</evidence>
<accession>A0ABZ2LL54</accession>
<evidence type="ECO:0000259" key="3">
    <source>
        <dbReference type="Pfam" id="PF00155"/>
    </source>
</evidence>
<keyword evidence="4" id="KW-0032">Aminotransferase</keyword>
<dbReference type="PANTHER" id="PTHR13693">
    <property type="entry name" value="CLASS II AMINOTRANSFERASE/8-AMINO-7-OXONONANOATE SYNTHASE"/>
    <property type="match status" value="1"/>
</dbReference>
<dbReference type="InterPro" id="IPR004839">
    <property type="entry name" value="Aminotransferase_I/II_large"/>
</dbReference>
<proteinExistence type="predicted"/>
<sequence>MLDFTSALYLGMRHGARQLEAWSSLTEGKPAVLEDPPGARSVAARLAALTGCQSGLLFPSTLHLFWDLFCVRAADEPIAIHFDAGLYEVGRWGIQRAAAHGVPVHRFAHHDVHALAASLERTPRGRRPVVVTDGGCPRCGQVAPLRRYLERVRARRGYLVVDDTQALGLFGGGGGGSLRRFGIRGPEIIWCASLAKGFGVPVAAVAGAAHVIANIDACSETRVHTSPPSQAVISAAARALTVNDARGAALRSRLARNMQRFRAGLARMGVRAPGNAFPLVNLPVAAPRKLHARLLRRGVRTVLFRGALGWLLTARHTAADIDEGLRALADSLGAP</sequence>
<name>A0ABZ2LL54_9BACT</name>
<feature type="domain" description="Aminotransferase class I/classII large" evidence="3">
    <location>
        <begin position="97"/>
        <end position="303"/>
    </location>
</feature>
<dbReference type="Gene3D" id="3.40.640.10">
    <property type="entry name" value="Type I PLP-dependent aspartate aminotransferase-like (Major domain)"/>
    <property type="match status" value="1"/>
</dbReference>
<dbReference type="InterPro" id="IPR015424">
    <property type="entry name" value="PyrdxlP-dep_Trfase"/>
</dbReference>
<dbReference type="RefSeq" id="WP_394839559.1">
    <property type="nucleotide sequence ID" value="NZ_CP089929.1"/>
</dbReference>
<dbReference type="EMBL" id="CP089983">
    <property type="protein sequence ID" value="WXB09885.1"/>
    <property type="molecule type" value="Genomic_DNA"/>
</dbReference>
<protein>
    <submittedName>
        <fullName evidence="4">Aminotransferase class I/II-fold pyridoxal phosphate-dependent enzyme</fullName>
    </submittedName>
</protein>
<dbReference type="Gene3D" id="3.90.1150.10">
    <property type="entry name" value="Aspartate Aminotransferase, domain 1"/>
    <property type="match status" value="1"/>
</dbReference>
<dbReference type="InterPro" id="IPR015422">
    <property type="entry name" value="PyrdxlP-dep_Trfase_small"/>
</dbReference>
<dbReference type="Pfam" id="PF00155">
    <property type="entry name" value="Aminotran_1_2"/>
    <property type="match status" value="1"/>
</dbReference>